<accession>A8Q0S7</accession>
<evidence type="ECO:0000313" key="2">
    <source>
        <dbReference type="Proteomes" id="UP000008837"/>
    </source>
</evidence>
<organism evidence="1 2">
    <name type="scientific">Malassezia globosa (strain ATCC MYA-4612 / CBS 7966)</name>
    <name type="common">Dandruff-associated fungus</name>
    <dbReference type="NCBI Taxonomy" id="425265"/>
    <lineage>
        <taxon>Eukaryota</taxon>
        <taxon>Fungi</taxon>
        <taxon>Dikarya</taxon>
        <taxon>Basidiomycota</taxon>
        <taxon>Ustilaginomycotina</taxon>
        <taxon>Malasseziomycetes</taxon>
        <taxon>Malasseziales</taxon>
        <taxon>Malasseziaceae</taxon>
        <taxon>Malassezia</taxon>
    </lineage>
</organism>
<keyword evidence="2" id="KW-1185">Reference proteome</keyword>
<dbReference type="VEuPathDB" id="FungiDB:MGL_2076"/>
<dbReference type="GeneID" id="5855384"/>
<dbReference type="KEGG" id="mgl:MGL_2076"/>
<dbReference type="RefSeq" id="XP_001731077.1">
    <property type="nucleotide sequence ID" value="XM_001731025.1"/>
</dbReference>
<name>A8Q0S7_MALGO</name>
<proteinExistence type="predicted"/>
<gene>
    <name evidence="1" type="ORF">MGL_2076</name>
</gene>
<comment type="caution">
    <text evidence="1">The sequence shown here is derived from an EMBL/GenBank/DDBJ whole genome shotgun (WGS) entry which is preliminary data.</text>
</comment>
<reference evidence="1 2" key="1">
    <citation type="journal article" date="2007" name="Proc. Natl. Acad. Sci. U.S.A.">
        <title>Dandruff-associated Malassezia genomes reveal convergent and divergent virulence traits shared with plant and human fungal pathogens.</title>
        <authorList>
            <person name="Xu J."/>
            <person name="Saunders C.W."/>
            <person name="Hu P."/>
            <person name="Grant R.A."/>
            <person name="Boekhout T."/>
            <person name="Kuramae E.E."/>
            <person name="Kronstad J.W."/>
            <person name="Deangelis Y.M."/>
            <person name="Reeder N.L."/>
            <person name="Johnstone K.R."/>
            <person name="Leland M."/>
            <person name="Fieno A.M."/>
            <person name="Begley W.M."/>
            <person name="Sun Y."/>
            <person name="Lacey M.P."/>
            <person name="Chaudhary T."/>
            <person name="Keough T."/>
            <person name="Chu L."/>
            <person name="Sears R."/>
            <person name="Yuan B."/>
            <person name="Dawson T.L.Jr."/>
        </authorList>
    </citation>
    <scope>NUCLEOTIDE SEQUENCE [LARGE SCALE GENOMIC DNA]</scope>
    <source>
        <strain evidence="2">ATCC MYA-4612 / CBS 7966</strain>
    </source>
</reference>
<dbReference type="EMBL" id="AAYY01000006">
    <property type="protein sequence ID" value="EDP43863.1"/>
    <property type="molecule type" value="Genomic_DNA"/>
</dbReference>
<sequence>MNLSRKLLFFLARTCYSLSLLSRYDKLDSIIFNHVL</sequence>
<dbReference type="Proteomes" id="UP000008837">
    <property type="component" value="Unassembled WGS sequence"/>
</dbReference>
<dbReference type="InParanoid" id="A8Q0S7"/>
<protein>
    <submittedName>
        <fullName evidence="1">Uncharacterized protein</fullName>
    </submittedName>
</protein>
<dbReference type="AlphaFoldDB" id="A8Q0S7"/>
<evidence type="ECO:0000313" key="1">
    <source>
        <dbReference type="EMBL" id="EDP43863.1"/>
    </source>
</evidence>